<name>A0A0A2NAH9_9FLAO</name>
<evidence type="ECO:0000313" key="2">
    <source>
        <dbReference type="EMBL" id="KGO97470.1"/>
    </source>
</evidence>
<accession>A0A0A2NAH9</accession>
<evidence type="ECO:0000313" key="3">
    <source>
        <dbReference type="Proteomes" id="UP000030149"/>
    </source>
</evidence>
<dbReference type="SUPFAM" id="SSF49854">
    <property type="entry name" value="Spermadhesin, CUB domain"/>
    <property type="match status" value="1"/>
</dbReference>
<feature type="non-terminal residue" evidence="2">
    <location>
        <position position="926"/>
    </location>
</feature>
<proteinExistence type="predicted"/>
<dbReference type="eggNOG" id="COG3291">
    <property type="taxonomic scope" value="Bacteria"/>
</dbReference>
<dbReference type="PATRIC" id="fig|1107311.5.peg.483"/>
<dbReference type="Gene3D" id="2.60.120.290">
    <property type="entry name" value="Spermadhesin, CUB domain"/>
    <property type="match status" value="1"/>
</dbReference>
<sequence length="926" mass="92720">MISSSVFSQNYNMQNGTFSTCSGTFYDSGGNGGNYSANENYQMTFCPSTPGTYVQLQFTSWNVEGEPWDFMTIYEGTGTTGAVIGTYGDTSPICGGMTIASSHPSGCITIKFESDSGVQNGGWAATISCKATPGGLTAGPANSVCSGADPFCADAGPLQFPNVSGACVPNAPAVVTDNTCLLTAPRPAWYYLEIDKAGPLNLQISQTTGPNGTGSGLDVDFAIWGPFSNQAAACSDFTQGDCTGDHACSGNVIDCSYSLSATETAVIPNAQIGEVYMVMITNFDGAAGYITMTQTNPGPTAGSTDCSIVCPVATGTNPTCGGSNGSITIDGLNPNTSYVVNYSDDGTPISVTLTSNAAGQIIISGLNAGNYTNIITNFPGCAAAFSNVVLSAGGSSASLTSVTSTSPICSGSNAVFNLIGTANTAVTYNINGGASQTTTLNGSGLSTITIPAVTANTTFNATSIGSVAGASVTGNCLSASGGNNAANASGAISAVGSGASATNCASVDGTNSVLTITLQHTVPVGTSITISIARDNNQGDVTISDGTASTTFSAGPNDVLRHITFVTGTPTNTIIITRTNGTVWVDGVQYTATPLLCTAAVAVSNTVVVNPQPNVGTDGATTVCDSSTASIDLFGLITGEQTGGTWIRLTGTGGTFDTVAGTFVPAAGATSSTFQYSLTSVAPCINNVSIATITILPQKIAGTDGSTTICESNATPIDLFGLITGEQAGGTWTRLTGTGGTFNAAAGTFVSATGATSSTFQYSLIGTPPCANDASIATITIQPQANAGLDGIYNLCSSTHNAIHLDDVITGQQSGGVWAQTSGLGGTFNPMSAIFTPSVGTVSATFTYTVPGVFPCPDDVSIATVTIIDEPNAGIDGATIICDSNTSSIDLFSLITGEQAGGTWIRLTGTGGTFNATAGTFVAAPG</sequence>
<dbReference type="eggNOG" id="COG4932">
    <property type="taxonomic scope" value="Bacteria"/>
</dbReference>
<comment type="caution">
    <text evidence="2">The sequence shown here is derived from an EMBL/GenBank/DDBJ whole genome shotgun (WGS) entry which is preliminary data.</text>
</comment>
<keyword evidence="1" id="KW-1015">Disulfide bond</keyword>
<evidence type="ECO:0008006" key="4">
    <source>
        <dbReference type="Google" id="ProtNLM"/>
    </source>
</evidence>
<dbReference type="Proteomes" id="UP000030149">
    <property type="component" value="Unassembled WGS sequence"/>
</dbReference>
<dbReference type="STRING" id="1107311.Q767_02430"/>
<dbReference type="EMBL" id="JRLZ01000001">
    <property type="protein sequence ID" value="KGO97470.1"/>
    <property type="molecule type" value="Genomic_DNA"/>
</dbReference>
<dbReference type="InterPro" id="IPR035914">
    <property type="entry name" value="Sperma_CUB_dom_sf"/>
</dbReference>
<evidence type="ECO:0000256" key="1">
    <source>
        <dbReference type="ARBA" id="ARBA00023157"/>
    </source>
</evidence>
<dbReference type="InterPro" id="IPR000859">
    <property type="entry name" value="CUB_dom"/>
</dbReference>
<reference evidence="2 3" key="2">
    <citation type="journal article" date="2015" name="Stand. Genomic Sci.">
        <title>High quality draft genomic sequence of Flavobacterium enshiense DK69(T) and comparison among Flavobacterium genomes.</title>
        <authorList>
            <person name="Zeng Z."/>
            <person name="Chen C."/>
            <person name="Du H."/>
            <person name="Wang G."/>
            <person name="Li M."/>
        </authorList>
    </citation>
    <scope>NUCLEOTIDE SEQUENCE [LARGE SCALE GENOMIC DNA]</scope>
    <source>
        <strain evidence="2 3">DK69</strain>
    </source>
</reference>
<dbReference type="CDD" id="cd00041">
    <property type="entry name" value="CUB"/>
    <property type="match status" value="1"/>
</dbReference>
<keyword evidence="3" id="KW-1185">Reference proteome</keyword>
<organism evidence="2 3">
    <name type="scientific">Flavobacterium enshiense DK69</name>
    <dbReference type="NCBI Taxonomy" id="1107311"/>
    <lineage>
        <taxon>Bacteria</taxon>
        <taxon>Pseudomonadati</taxon>
        <taxon>Bacteroidota</taxon>
        <taxon>Flavobacteriia</taxon>
        <taxon>Flavobacteriales</taxon>
        <taxon>Flavobacteriaceae</taxon>
        <taxon>Flavobacterium</taxon>
    </lineage>
</organism>
<reference evidence="3" key="1">
    <citation type="submission" date="2013-09" db="EMBL/GenBank/DDBJ databases">
        <authorList>
            <person name="Zeng Z."/>
            <person name="Chen C."/>
        </authorList>
    </citation>
    <scope>NUCLEOTIDE SEQUENCE [LARGE SCALE GENOMIC DNA]</scope>
    <source>
        <strain evidence="3">DK69</strain>
    </source>
</reference>
<dbReference type="AlphaFoldDB" id="A0A0A2NAH9"/>
<gene>
    <name evidence="2" type="ORF">Q767_02430</name>
</gene>
<protein>
    <recommendedName>
        <fullName evidence="4">CUB domain-containing protein</fullName>
    </recommendedName>
</protein>